<dbReference type="Proteomes" id="UP000034166">
    <property type="component" value="Unassembled WGS sequence"/>
</dbReference>
<dbReference type="GO" id="GO:0005737">
    <property type="term" value="C:cytoplasm"/>
    <property type="evidence" value="ECO:0007669"/>
    <property type="project" value="UniProtKB-SubCell"/>
</dbReference>
<feature type="active site" description="Schiff-base intermediate with acetaldehyde" evidence="7">
    <location>
        <position position="159"/>
    </location>
</feature>
<dbReference type="GO" id="GO:0016052">
    <property type="term" value="P:carbohydrate catabolic process"/>
    <property type="evidence" value="ECO:0007669"/>
    <property type="project" value="TreeGrafter"/>
</dbReference>
<evidence type="ECO:0000256" key="1">
    <source>
        <dbReference type="ARBA" id="ARBA00010936"/>
    </source>
</evidence>
<dbReference type="PIRSF" id="PIRSF001357">
    <property type="entry name" value="DeoC"/>
    <property type="match status" value="1"/>
</dbReference>
<comment type="function">
    <text evidence="6 7">Catalyzes a reversible aldol reaction between acetaldehyde and D-glyceraldehyde 3-phosphate to generate 2-deoxy-D-ribose 5-phosphate.</text>
</comment>
<dbReference type="CDD" id="cd00959">
    <property type="entry name" value="DeoC"/>
    <property type="match status" value="1"/>
</dbReference>
<dbReference type="FunFam" id="3.20.20.70:FF:000044">
    <property type="entry name" value="Deoxyribose-phosphate aldolase"/>
    <property type="match status" value="1"/>
</dbReference>
<dbReference type="GO" id="GO:0004139">
    <property type="term" value="F:deoxyribose-phosphate aldolase activity"/>
    <property type="evidence" value="ECO:0007669"/>
    <property type="project" value="UniProtKB-UniRule"/>
</dbReference>
<evidence type="ECO:0000256" key="7">
    <source>
        <dbReference type="HAMAP-Rule" id="MF_00114"/>
    </source>
</evidence>
<feature type="active site" description="Proton donor/acceptor" evidence="7">
    <location>
        <position position="189"/>
    </location>
</feature>
<keyword evidence="3 7" id="KW-0456">Lyase</keyword>
<dbReference type="Pfam" id="PF01791">
    <property type="entry name" value="DeoC"/>
    <property type="match status" value="1"/>
</dbReference>
<protein>
    <recommendedName>
        <fullName evidence="7">Deoxyribose-phosphate aldolase</fullName>
        <shortName evidence="7">DERA</shortName>
        <ecNumber evidence="7">4.1.2.4</ecNumber>
    </recommendedName>
    <alternativeName>
        <fullName evidence="7">2-deoxy-D-ribose 5-phosphate aldolase</fullName>
    </alternativeName>
    <alternativeName>
        <fullName evidence="7">Phosphodeoxyriboaldolase</fullName>
        <shortName evidence="7">Deoxyriboaldolase</shortName>
    </alternativeName>
</protein>
<comment type="subcellular location">
    <subcellularLocation>
        <location evidence="7">Cytoplasm</location>
    </subcellularLocation>
</comment>
<comment type="caution">
    <text evidence="8">The sequence shown here is derived from an EMBL/GenBank/DDBJ whole genome shotgun (WGS) entry which is preliminary data.</text>
</comment>
<evidence type="ECO:0000313" key="8">
    <source>
        <dbReference type="EMBL" id="KKK40051.1"/>
    </source>
</evidence>
<organism evidence="8 9">
    <name type="scientific">Mesobacillus campisalis</name>
    <dbReference type="NCBI Taxonomy" id="1408103"/>
    <lineage>
        <taxon>Bacteria</taxon>
        <taxon>Bacillati</taxon>
        <taxon>Bacillota</taxon>
        <taxon>Bacilli</taxon>
        <taxon>Bacillales</taxon>
        <taxon>Bacillaceae</taxon>
        <taxon>Mesobacillus</taxon>
    </lineage>
</organism>
<dbReference type="HAMAP" id="MF_00114">
    <property type="entry name" value="DeoC_type1"/>
    <property type="match status" value="1"/>
</dbReference>
<evidence type="ECO:0000256" key="6">
    <source>
        <dbReference type="ARBA" id="ARBA00056337"/>
    </source>
</evidence>
<dbReference type="NCBIfam" id="TIGR00126">
    <property type="entry name" value="deoC"/>
    <property type="match status" value="1"/>
</dbReference>
<dbReference type="EMBL" id="LAYY01000001">
    <property type="protein sequence ID" value="KKK40051.1"/>
    <property type="molecule type" value="Genomic_DNA"/>
</dbReference>
<keyword evidence="9" id="KW-1185">Reference proteome</keyword>
<dbReference type="UniPathway" id="UPA00002">
    <property type="reaction ID" value="UER00468"/>
</dbReference>
<accession>A0A0M2T248</accession>
<dbReference type="OrthoDB" id="9778711at2"/>
<keyword evidence="2 7" id="KW-0963">Cytoplasm</keyword>
<dbReference type="Gene3D" id="3.20.20.70">
    <property type="entry name" value="Aldolase class I"/>
    <property type="match status" value="1"/>
</dbReference>
<dbReference type="PANTHER" id="PTHR10889:SF1">
    <property type="entry name" value="DEOXYRIBOSE-PHOSPHATE ALDOLASE"/>
    <property type="match status" value="1"/>
</dbReference>
<dbReference type="InterPro" id="IPR013785">
    <property type="entry name" value="Aldolase_TIM"/>
</dbReference>
<gene>
    <name evidence="7" type="primary">deoC</name>
    <name evidence="8" type="ORF">WQ57_01975</name>
</gene>
<reference evidence="8 9" key="1">
    <citation type="submission" date="2015-04" db="EMBL/GenBank/DDBJ databases">
        <title>Taxonomic description and genome sequence of Bacillus campisalis sp. nov., a novel member of the genus Bacillus isolated from solar saltern.</title>
        <authorList>
            <person name="Mathan Kumar R."/>
            <person name="Kaur G."/>
            <person name="Kumar A."/>
            <person name="Singh N.K."/>
            <person name="Kaur N."/>
            <person name="Kumar N."/>
            <person name="Mayilraj S."/>
        </authorList>
    </citation>
    <scope>NUCLEOTIDE SEQUENCE [LARGE SCALE GENOMIC DNA]</scope>
    <source>
        <strain evidence="8 9">SA2-6</strain>
    </source>
</reference>
<evidence type="ECO:0000256" key="4">
    <source>
        <dbReference type="ARBA" id="ARBA00023270"/>
    </source>
</evidence>
<dbReference type="PATRIC" id="fig|1408103.3.peg.446"/>
<comment type="pathway">
    <text evidence="7">Carbohydrate degradation; 2-deoxy-D-ribose 1-phosphate degradation; D-glyceraldehyde 3-phosphate and acetaldehyde from 2-deoxy-alpha-D-ribose 1-phosphate: step 2/2.</text>
</comment>
<dbReference type="RefSeq" id="WP_046521992.1">
    <property type="nucleotide sequence ID" value="NZ_LAYY01000001.1"/>
</dbReference>
<dbReference type="PANTHER" id="PTHR10889">
    <property type="entry name" value="DEOXYRIBOSE-PHOSPHATE ALDOLASE"/>
    <property type="match status" value="1"/>
</dbReference>
<feature type="active site" description="Proton donor/acceptor" evidence="7">
    <location>
        <position position="97"/>
    </location>
</feature>
<evidence type="ECO:0000256" key="5">
    <source>
        <dbReference type="ARBA" id="ARBA00048791"/>
    </source>
</evidence>
<dbReference type="InterPro" id="IPR028581">
    <property type="entry name" value="DeoC_typeI"/>
</dbReference>
<keyword evidence="4 7" id="KW-0704">Schiff base</keyword>
<dbReference type="SUPFAM" id="SSF51569">
    <property type="entry name" value="Aldolase"/>
    <property type="match status" value="1"/>
</dbReference>
<evidence type="ECO:0000313" key="9">
    <source>
        <dbReference type="Proteomes" id="UP000034166"/>
    </source>
</evidence>
<evidence type="ECO:0000256" key="2">
    <source>
        <dbReference type="ARBA" id="ARBA00022490"/>
    </source>
</evidence>
<comment type="catalytic activity">
    <reaction evidence="5 7">
        <text>2-deoxy-D-ribose 5-phosphate = D-glyceraldehyde 3-phosphate + acetaldehyde</text>
        <dbReference type="Rhea" id="RHEA:12821"/>
        <dbReference type="ChEBI" id="CHEBI:15343"/>
        <dbReference type="ChEBI" id="CHEBI:59776"/>
        <dbReference type="ChEBI" id="CHEBI:62877"/>
        <dbReference type="EC" id="4.1.2.4"/>
    </reaction>
</comment>
<dbReference type="InterPro" id="IPR011343">
    <property type="entry name" value="DeoC"/>
</dbReference>
<dbReference type="EC" id="4.1.2.4" evidence="7"/>
<dbReference type="GO" id="GO:0009264">
    <property type="term" value="P:deoxyribonucleotide catabolic process"/>
    <property type="evidence" value="ECO:0007669"/>
    <property type="project" value="UniProtKB-UniRule"/>
</dbReference>
<dbReference type="AlphaFoldDB" id="A0A0M2T248"/>
<dbReference type="SMART" id="SM01133">
    <property type="entry name" value="DeoC"/>
    <property type="match status" value="1"/>
</dbReference>
<sequence length="230" mass="24678">MITKSYTVQEIASKIQHTNVNPDVSKEDIKKLCEDCMEYKFDGVMLQPCWIEEAKAILAGSDVKVCTALGFPMGGLTTASKAREMAEVVSLGAEQVDFMPNFGFFKSGMYTEFENEVKEIVKAADGRVTKIMLEFGMLTQEEKIQAAEIALNAGVTYLKNSSGWGKGGHATVEDIQLLKKIAGDKALVKASGGIRDYESASKILNAGAVLLGTSAGVKIVTGSGQALSDY</sequence>
<comment type="similarity">
    <text evidence="1 7">Belongs to the DeoC/FbaB aldolase family. DeoC type 1 subfamily.</text>
</comment>
<dbReference type="InterPro" id="IPR002915">
    <property type="entry name" value="DeoC/FbaB/LacD_aldolase"/>
</dbReference>
<name>A0A0M2T248_9BACI</name>
<proteinExistence type="inferred from homology"/>
<evidence type="ECO:0000256" key="3">
    <source>
        <dbReference type="ARBA" id="ARBA00023239"/>
    </source>
</evidence>
<dbReference type="GO" id="GO:0006018">
    <property type="term" value="P:2-deoxyribose 1-phosphate catabolic process"/>
    <property type="evidence" value="ECO:0007669"/>
    <property type="project" value="UniProtKB-UniRule"/>
</dbReference>